<dbReference type="STRING" id="5539.A0A3E2GVD4"/>
<dbReference type="InterPro" id="IPR027417">
    <property type="entry name" value="P-loop_NTPase"/>
</dbReference>
<proteinExistence type="predicted"/>
<dbReference type="Gene3D" id="3.40.50.300">
    <property type="entry name" value="P-loop containing nucleotide triphosphate hydrolases"/>
    <property type="match status" value="1"/>
</dbReference>
<protein>
    <recommendedName>
        <fullName evidence="3">GED domain-containing protein</fullName>
    </recommendedName>
</protein>
<dbReference type="Proteomes" id="UP000258309">
    <property type="component" value="Unassembled WGS sequence"/>
</dbReference>
<dbReference type="GO" id="GO:0005525">
    <property type="term" value="F:GTP binding"/>
    <property type="evidence" value="ECO:0007669"/>
    <property type="project" value="InterPro"/>
</dbReference>
<dbReference type="GO" id="GO:0003924">
    <property type="term" value="F:GTPase activity"/>
    <property type="evidence" value="ECO:0007669"/>
    <property type="project" value="InterPro"/>
</dbReference>
<feature type="non-terminal residue" evidence="4">
    <location>
        <position position="1"/>
    </location>
</feature>
<dbReference type="SMART" id="SM00053">
    <property type="entry name" value="DYNc"/>
    <property type="match status" value="1"/>
</dbReference>
<sequence>MDFAALCNALRKFIPPLNVNALKQQPVRAYLHTPLNLNLRSLRLAFLYPGLASDSIRCSFAQLPFDAVPEYWALSYTWGDLTIMSEVWIGNSPLGITANLEAALKRPRHSILFRPIWIDALCINQKDNNEKSRQVPLMKDIYEKASRVIIYLGEDADGSIYIPGLCRKIVDAGKDFGTFSGNDFSDKAIIPPRSNKSLRLPEETDHVWDVSRKFFLRPWFRRVWIIQEAVVSKVAEVICGSWKMDWKFFVNAFEVALITDLPIIRGSNADGYSDTLSAAKLFHFMVILGAGKPHFNKWKLIHLLHRCRVANATVPSGYVFSLLGLSIEAKEPALLPDYSEDVQHTYRRYASYFINHGDGISLLYNACNTTPGLPTWVPDWSSKSIQQQPRLCPEPHAEYKPEYRQSTAYSSASRFKSSIRLHPSLPDILVVKGIKFDTIESLGCLHTLGTIDLETRQRCGNDQTLLENLQGMRLVASCVLEIRGMLHQKITEMKEYPTKEDIDTITWRLLICNLRARSILAASDEYAQFYRAFKIAANVLVDSWPLPEIASPKESTTEIMDQCNMFLLGAEKFCISLIRCISHRGYISQVSRHTRVGDAIFIPLGSAIPLIIRPKQNLSNSNDLAVQDRVTMEKIIIGCIPGLGTRTREYGAVAGGISLSRPTAATSMSQPVPGWESTPATPDPFPELLEPTAKLPLERQQLDLRRMEQNVERYEVPQVALAILPELHIRALPVTLDPAGAPCADLPFFAPYQGPLPEFDDDRPWPICGVPNMFEHPYPIIRDAETLWLLFGRYLANCSINITQGVGNWDDADLFAYRFTYSLVEYRPRPEWHVQDVVHIPGHQFPHLCVTTAHDLLGNDQCLLRAELLAIIRIMIDRLESDDFREHQKAPILLFSFAGPMHAPAYALGHGESRRQYQVINGILLGGLVLTRANLGNNTASITKTHVSKNKSKVNNGGWISVKVTCFSSSTIIPAKIEKDYLTIIDVPGIFRNHTEGITTKEDINLVNNLVRTYIKDRRTIILAVLPSNVDIATQEIIALAEEYDRLGERTLGVLTKPDLVTESIVKISVCNLVSGKRMPLSLGYYIVRNRGADDGNKVERDALEKLFQEEPWSTLPSERVGIFALKKQLETLLAQITRREFPSLRKEVNEKLAECQRDLDGLGPARPTEKEQRSYLSAIARNFEGLTREALSAQYTHAKFFEKPETRLITLLVNLTSIFSDSFHRYGQLRHFNDIASTTPLAKAKLFAAEISTFPRLEFRTYLQKCLRENGSINTDYYPELGDIVTEQIEIEEPQDGVMQWIKKLYLQSRGMDLGTFSPDLLSVAFVEQSRQWEQMVKVYMGEVVRLIHHFMAMALRAVCADDDITKEIWSAIIEPVLERYKAGLEQSMLLVDVERYQRPFTLNRSFNEEVQVARGERTREMLKPKAWRNSKPFDEDKMVINLEDVLRATTAKTNEQHLEEEIHDKLNSYYHLAVDRFMDNIFRQAVSYHLLNGLSSPLTVFCQGWVIDLDTEKLELMAGEKEAAKKRRQILTKKRKDLKTALDILKA</sequence>
<keyword evidence="1" id="KW-0547">Nucleotide-binding</keyword>
<dbReference type="Pfam" id="PF00350">
    <property type="entry name" value="Dynamin_N"/>
    <property type="match status" value="1"/>
</dbReference>
<keyword evidence="2" id="KW-0342">GTP-binding</keyword>
<dbReference type="OrthoDB" id="3557394at2759"/>
<evidence type="ECO:0000256" key="2">
    <source>
        <dbReference type="ARBA" id="ARBA00023134"/>
    </source>
</evidence>
<dbReference type="InterPro" id="IPR020850">
    <property type="entry name" value="GED_dom"/>
</dbReference>
<dbReference type="InterPro" id="IPR045063">
    <property type="entry name" value="Dynamin_N"/>
</dbReference>
<dbReference type="InterPro" id="IPR052895">
    <property type="entry name" value="HetReg/Transcr_Mod"/>
</dbReference>
<feature type="non-terminal residue" evidence="4">
    <location>
        <position position="1549"/>
    </location>
</feature>
<gene>
    <name evidence="4" type="ORF">B7463_g11618</name>
</gene>
<evidence type="ECO:0000313" key="4">
    <source>
        <dbReference type="EMBL" id="RFU24723.1"/>
    </source>
</evidence>
<comment type="caution">
    <text evidence="4">The sequence shown here is derived from an EMBL/GenBank/DDBJ whole genome shotgun (WGS) entry which is preliminary data.</text>
</comment>
<dbReference type="PANTHER" id="PTHR24148">
    <property type="entry name" value="ANKYRIN REPEAT DOMAIN-CONTAINING PROTEIN 39 HOMOLOG-RELATED"/>
    <property type="match status" value="1"/>
</dbReference>
<evidence type="ECO:0000313" key="5">
    <source>
        <dbReference type="Proteomes" id="UP000258309"/>
    </source>
</evidence>
<dbReference type="PROSITE" id="PS51388">
    <property type="entry name" value="GED"/>
    <property type="match status" value="1"/>
</dbReference>
<dbReference type="EMBL" id="NCSJ02000409">
    <property type="protein sequence ID" value="RFU24723.1"/>
    <property type="molecule type" value="Genomic_DNA"/>
</dbReference>
<evidence type="ECO:0000259" key="3">
    <source>
        <dbReference type="PROSITE" id="PS51388"/>
    </source>
</evidence>
<dbReference type="InterPro" id="IPR010730">
    <property type="entry name" value="HET"/>
</dbReference>
<dbReference type="InterPro" id="IPR000375">
    <property type="entry name" value="Dynamin_stalk"/>
</dbReference>
<dbReference type="PANTHER" id="PTHR24148:SF73">
    <property type="entry name" value="HET DOMAIN PROTEIN (AFU_ORTHOLOGUE AFUA_8G01020)"/>
    <property type="match status" value="1"/>
</dbReference>
<dbReference type="SUPFAM" id="SSF52540">
    <property type="entry name" value="P-loop containing nucleoside triphosphate hydrolases"/>
    <property type="match status" value="1"/>
</dbReference>
<dbReference type="Gene3D" id="1.20.120.1240">
    <property type="entry name" value="Dynamin, middle domain"/>
    <property type="match status" value="1"/>
</dbReference>
<name>A0A3E2GVD4_SCYLI</name>
<accession>A0A3E2GVD4</accession>
<dbReference type="Pfam" id="PF01031">
    <property type="entry name" value="Dynamin_M"/>
    <property type="match status" value="1"/>
</dbReference>
<keyword evidence="5" id="KW-1185">Reference proteome</keyword>
<reference evidence="4 5" key="1">
    <citation type="submission" date="2018-05" db="EMBL/GenBank/DDBJ databases">
        <title>Draft genome sequence of Scytalidium lignicola DSM 105466, a ubiquitous saprotrophic fungus.</title>
        <authorList>
            <person name="Buettner E."/>
            <person name="Gebauer A.M."/>
            <person name="Hofrichter M."/>
            <person name="Liers C."/>
            <person name="Kellner H."/>
        </authorList>
    </citation>
    <scope>NUCLEOTIDE SEQUENCE [LARGE SCALE GENOMIC DNA]</scope>
    <source>
        <strain evidence="4 5">DSM 105466</strain>
    </source>
</reference>
<dbReference type="Pfam" id="PF06985">
    <property type="entry name" value="HET"/>
    <property type="match status" value="1"/>
</dbReference>
<dbReference type="InterPro" id="IPR022812">
    <property type="entry name" value="Dynamin"/>
</dbReference>
<dbReference type="InterPro" id="IPR001401">
    <property type="entry name" value="Dynamin_GTPase"/>
</dbReference>
<dbReference type="PRINTS" id="PR00195">
    <property type="entry name" value="DYNAMIN"/>
</dbReference>
<feature type="domain" description="GED" evidence="3">
    <location>
        <begin position="1461"/>
        <end position="1549"/>
    </location>
</feature>
<evidence type="ECO:0000256" key="1">
    <source>
        <dbReference type="ARBA" id="ARBA00022741"/>
    </source>
</evidence>
<organism evidence="4 5">
    <name type="scientific">Scytalidium lignicola</name>
    <name type="common">Hyphomycete</name>
    <dbReference type="NCBI Taxonomy" id="5539"/>
    <lineage>
        <taxon>Eukaryota</taxon>
        <taxon>Fungi</taxon>
        <taxon>Dikarya</taxon>
        <taxon>Ascomycota</taxon>
        <taxon>Pezizomycotina</taxon>
        <taxon>Leotiomycetes</taxon>
        <taxon>Leotiomycetes incertae sedis</taxon>
        <taxon>Scytalidium</taxon>
    </lineage>
</organism>